<evidence type="ECO:0000259" key="2">
    <source>
        <dbReference type="Pfam" id="PF08639"/>
    </source>
</evidence>
<organism evidence="3 4">
    <name type="scientific">Passalora fulva</name>
    <name type="common">Tomato leaf mold</name>
    <name type="synonym">Cladosporium fulvum</name>
    <dbReference type="NCBI Taxonomy" id="5499"/>
    <lineage>
        <taxon>Eukaryota</taxon>
        <taxon>Fungi</taxon>
        <taxon>Dikarya</taxon>
        <taxon>Ascomycota</taxon>
        <taxon>Pezizomycotina</taxon>
        <taxon>Dothideomycetes</taxon>
        <taxon>Dothideomycetidae</taxon>
        <taxon>Mycosphaerellales</taxon>
        <taxon>Mycosphaerellaceae</taxon>
        <taxon>Fulvia</taxon>
    </lineage>
</organism>
<dbReference type="RefSeq" id="XP_047756351.1">
    <property type="nucleotide sequence ID" value="XM_047900140.1"/>
</dbReference>
<feature type="region of interest" description="Disordered" evidence="1">
    <location>
        <begin position="1"/>
        <end position="31"/>
    </location>
</feature>
<proteinExistence type="predicted"/>
<dbReference type="Proteomes" id="UP000756132">
    <property type="component" value="Chromosome 1"/>
</dbReference>
<dbReference type="OrthoDB" id="5395343at2759"/>
<dbReference type="Gene3D" id="1.20.58.2130">
    <property type="match status" value="1"/>
</dbReference>
<evidence type="ECO:0000313" key="4">
    <source>
        <dbReference type="Proteomes" id="UP000756132"/>
    </source>
</evidence>
<evidence type="ECO:0000313" key="3">
    <source>
        <dbReference type="EMBL" id="UJO11985.1"/>
    </source>
</evidence>
<name>A0A9Q8P3F8_PASFU</name>
<feature type="domain" description="DNA replication regulator Sld3 C-terminal" evidence="2">
    <location>
        <begin position="240"/>
        <end position="768"/>
    </location>
</feature>
<feature type="region of interest" description="Disordered" evidence="1">
    <location>
        <begin position="676"/>
        <end position="731"/>
    </location>
</feature>
<feature type="compositionally biased region" description="Polar residues" evidence="1">
    <location>
        <begin position="545"/>
        <end position="556"/>
    </location>
</feature>
<dbReference type="InterPro" id="IPR042511">
    <property type="entry name" value="Sld3"/>
</dbReference>
<keyword evidence="4" id="KW-1185">Reference proteome</keyword>
<protein>
    <recommendedName>
        <fullName evidence="2">DNA replication regulator Sld3 C-terminal domain-containing protein</fullName>
    </recommendedName>
</protein>
<evidence type="ECO:0000256" key="1">
    <source>
        <dbReference type="SAM" id="MobiDB-lite"/>
    </source>
</evidence>
<dbReference type="Pfam" id="PF08639">
    <property type="entry name" value="Sld3_STD"/>
    <property type="match status" value="1"/>
</dbReference>
<dbReference type="GO" id="GO:0006270">
    <property type="term" value="P:DNA replication initiation"/>
    <property type="evidence" value="ECO:0007669"/>
    <property type="project" value="InterPro"/>
</dbReference>
<accession>A0A9Q8P3F8</accession>
<dbReference type="AlphaFoldDB" id="A0A9Q8P3F8"/>
<reference evidence="3" key="1">
    <citation type="submission" date="2021-12" db="EMBL/GenBank/DDBJ databases">
        <authorList>
            <person name="Zaccaron A."/>
            <person name="Stergiopoulos I."/>
        </authorList>
    </citation>
    <scope>NUCLEOTIDE SEQUENCE</scope>
    <source>
        <strain evidence="3">Race5_Kim</strain>
    </source>
</reference>
<dbReference type="OMA" id="IYEQLGW"/>
<dbReference type="PANTHER" id="PTHR28067:SF1">
    <property type="entry name" value="DNA REPLICATION REGULATOR SLD3"/>
    <property type="match status" value="1"/>
</dbReference>
<sequence length="873" mass="95853">MSFHNDACLNRDTSEESSAKPNDLTRKRRRDEVGVSAIDRRPFSIRSGSLDVLASPRTLTPLCLLPRSRLPLAYLDTADDGSRLFSAHVPVLEAQEAHADGDAVLIVEELHEARLYAVERVRTRRYALCRLLSWVKALHLTRKTGEDIPTAQSPRKRQALQPLEEGTPWWNNARIDVDQNLPQADAGKSVIPKLCLHTSTEVRAPAASTLQLAPEAVDAGLATAESALPTSPKAMSPASPFEELTKQYLEALYTSRLPLPFFVKGPLARARAAFNSQPTELIDFLRGSILPAPVMDKKFRQSIADLVKDLSVLDTPDAKPKQRKKRKWKAKRDKAGLFVDEKDYVEQWWRREDDGERAGGPHETVDMTVKRRSQRLRNRETFLQVILIHEVTALEASVPHKLPAAQVDALHSQDGRPLDQDTRSGLEEKKPRKRKEVDVAVTLATLLDRLCIWYSIESSSPVKNGTAAEDAAKGEANDDLKSFARDVIVPFFHSRIPELANATSGKLGGPQAPTPKRKTASSCRKPGEPAARQAPEKKPRRPLTRVSTDTLNQSSKRPLALHRAATDTDALLPMVKREMSEPPPLYRVPVVKKGKPQLGQHVQPKRVSLLEQASFGRREVDLSAMSQANDTKVRKKADVEAKLREAITTLKKPNRDRAVEEIAKNADQSFAKAIAKGRSQTQQQRKPKMDKALHAASAIPSQIKATPAPKRRVEQGATSSRGSAGTSIVPSSSAKLLAPSGDVVSSSFALPQTGHRPRHTNVEETPSRGFAKFMPAGLMHQPGTLLASPTASRTAPIAQTPARPIKMASLAETPASKPGSLQSRTWSPMKLQDKHVIQEQAAPGVNGGLADTEVGGKSIYDALGWDDDYDELA</sequence>
<feature type="region of interest" description="Disordered" evidence="1">
    <location>
        <begin position="501"/>
        <end position="565"/>
    </location>
</feature>
<dbReference type="KEGG" id="ffu:CLAFUR5_00992"/>
<feature type="compositionally biased region" description="Basic and acidic residues" evidence="1">
    <location>
        <begin position="411"/>
        <end position="434"/>
    </location>
</feature>
<gene>
    <name evidence="3" type="ORF">CLAFUR5_00992</name>
</gene>
<dbReference type="EMBL" id="CP090163">
    <property type="protein sequence ID" value="UJO11985.1"/>
    <property type="molecule type" value="Genomic_DNA"/>
</dbReference>
<dbReference type="GO" id="GO:0031261">
    <property type="term" value="C:DNA replication preinitiation complex"/>
    <property type="evidence" value="ECO:0007669"/>
    <property type="project" value="TreeGrafter"/>
</dbReference>
<dbReference type="GeneID" id="71980870"/>
<feature type="region of interest" description="Disordered" evidence="1">
    <location>
        <begin position="409"/>
        <end position="434"/>
    </location>
</feature>
<reference evidence="3" key="2">
    <citation type="journal article" date="2022" name="Microb. Genom.">
        <title>A chromosome-scale genome assembly of the tomato pathogen Cladosporium fulvum reveals a compartmentalized genome architecture and the presence of a dispensable chromosome.</title>
        <authorList>
            <person name="Zaccaron A.Z."/>
            <person name="Chen L.H."/>
            <person name="Samaras A."/>
            <person name="Stergiopoulos I."/>
        </authorList>
    </citation>
    <scope>NUCLEOTIDE SEQUENCE</scope>
    <source>
        <strain evidence="3">Race5_Kim</strain>
    </source>
</reference>
<dbReference type="PANTHER" id="PTHR28067">
    <property type="entry name" value="DNA REPLICATION REGULATOR SLD3"/>
    <property type="match status" value="1"/>
</dbReference>
<feature type="compositionally biased region" description="Low complexity" evidence="1">
    <location>
        <begin position="716"/>
        <end position="727"/>
    </location>
</feature>
<dbReference type="InterPro" id="IPR013948">
    <property type="entry name" value="DNA_replication_reg_Sld3_C"/>
</dbReference>